<name>A0A9D4A6G9_9ROSI</name>
<protein>
    <submittedName>
        <fullName evidence="1">Uncharacterized protein</fullName>
    </submittedName>
</protein>
<keyword evidence="2" id="KW-1185">Reference proteome</keyword>
<organism evidence="1 2">
    <name type="scientific">Gossypium stocksii</name>
    <dbReference type="NCBI Taxonomy" id="47602"/>
    <lineage>
        <taxon>Eukaryota</taxon>
        <taxon>Viridiplantae</taxon>
        <taxon>Streptophyta</taxon>
        <taxon>Embryophyta</taxon>
        <taxon>Tracheophyta</taxon>
        <taxon>Spermatophyta</taxon>
        <taxon>Magnoliopsida</taxon>
        <taxon>eudicotyledons</taxon>
        <taxon>Gunneridae</taxon>
        <taxon>Pentapetalae</taxon>
        <taxon>rosids</taxon>
        <taxon>malvids</taxon>
        <taxon>Malvales</taxon>
        <taxon>Malvaceae</taxon>
        <taxon>Malvoideae</taxon>
        <taxon>Gossypium</taxon>
    </lineage>
</organism>
<comment type="caution">
    <text evidence="1">The sequence shown here is derived from an EMBL/GenBank/DDBJ whole genome shotgun (WGS) entry which is preliminary data.</text>
</comment>
<evidence type="ECO:0000313" key="1">
    <source>
        <dbReference type="EMBL" id="KAH1090461.1"/>
    </source>
</evidence>
<sequence length="231" mass="26226">MSRRLILQQARGQSPGLLPLLGSLRFHVLFHSPTGVLFTLPSRYYFAIGHPGVFSLARWSLLIHTGFHVPHATRVRALLPFRSPLLRESLLLSFPPATKMFQFARLSLVCPWIQQQFERLTYSGISGSTLIFNSPKHFVAYYALPRLWVPRYPPLQLSSYCALQRATLLKISKGFYGRSATPGYRRRPWGDLVVPTGWRRWGWSMDFPSFCRISLKGLKGDSASSCSQGPT</sequence>
<reference evidence="1 2" key="1">
    <citation type="journal article" date="2021" name="Plant Biotechnol. J.">
        <title>Multi-omics assisted identification of the key and species-specific regulatory components of drought-tolerant mechanisms in Gossypium stocksii.</title>
        <authorList>
            <person name="Yu D."/>
            <person name="Ke L."/>
            <person name="Zhang D."/>
            <person name="Wu Y."/>
            <person name="Sun Y."/>
            <person name="Mei J."/>
            <person name="Sun J."/>
            <person name="Sun Y."/>
        </authorList>
    </citation>
    <scope>NUCLEOTIDE SEQUENCE [LARGE SCALE GENOMIC DNA]</scope>
    <source>
        <strain evidence="2">cv. E1</strain>
        <tissue evidence="1">Leaf</tissue>
    </source>
</reference>
<dbReference type="EMBL" id="JAIQCV010000006">
    <property type="protein sequence ID" value="KAH1090461.1"/>
    <property type="molecule type" value="Genomic_DNA"/>
</dbReference>
<evidence type="ECO:0000313" key="2">
    <source>
        <dbReference type="Proteomes" id="UP000828251"/>
    </source>
</evidence>
<dbReference type="OrthoDB" id="728618at2759"/>
<accession>A0A9D4A6G9</accession>
<dbReference type="AlphaFoldDB" id="A0A9D4A6G9"/>
<proteinExistence type="predicted"/>
<gene>
    <name evidence="1" type="ORF">J1N35_017718</name>
</gene>
<dbReference type="Proteomes" id="UP000828251">
    <property type="component" value="Unassembled WGS sequence"/>
</dbReference>